<proteinExistence type="predicted"/>
<keyword evidence="3" id="KW-1185">Reference proteome</keyword>
<reference evidence="1" key="1">
    <citation type="submission" date="2021-02" db="EMBL/GenBank/DDBJ databases">
        <authorList>
            <person name="Nowell W R."/>
        </authorList>
    </citation>
    <scope>NUCLEOTIDE SEQUENCE</scope>
</reference>
<sequence>MSIPMVFPVATAPPLLPPPV</sequence>
<dbReference type="Proteomes" id="UP000663873">
    <property type="component" value="Unassembled WGS sequence"/>
</dbReference>
<name>A0A821WC50_9BILA</name>
<dbReference type="EMBL" id="CAJOBP010082803">
    <property type="protein sequence ID" value="CAF4920407.1"/>
    <property type="molecule type" value="Genomic_DNA"/>
</dbReference>
<gene>
    <name evidence="2" type="ORF">QYT958_LOCUS46596</name>
    <name evidence="1" type="ORF">UJA718_LOCUS46402</name>
</gene>
<evidence type="ECO:0000313" key="1">
    <source>
        <dbReference type="EMBL" id="CAF4920407.1"/>
    </source>
</evidence>
<organism evidence="1 3">
    <name type="scientific">Rotaria socialis</name>
    <dbReference type="NCBI Taxonomy" id="392032"/>
    <lineage>
        <taxon>Eukaryota</taxon>
        <taxon>Metazoa</taxon>
        <taxon>Spiralia</taxon>
        <taxon>Gnathifera</taxon>
        <taxon>Rotifera</taxon>
        <taxon>Eurotatoria</taxon>
        <taxon>Bdelloidea</taxon>
        <taxon>Philodinida</taxon>
        <taxon>Philodinidae</taxon>
        <taxon>Rotaria</taxon>
    </lineage>
</organism>
<evidence type="ECO:0000313" key="3">
    <source>
        <dbReference type="Proteomes" id="UP000663873"/>
    </source>
</evidence>
<protein>
    <submittedName>
        <fullName evidence="1">Uncharacterized protein</fullName>
    </submittedName>
</protein>
<feature type="non-terminal residue" evidence="1">
    <location>
        <position position="20"/>
    </location>
</feature>
<accession>A0A821WC50</accession>
<dbReference type="Proteomes" id="UP000663848">
    <property type="component" value="Unassembled WGS sequence"/>
</dbReference>
<evidence type="ECO:0000313" key="2">
    <source>
        <dbReference type="EMBL" id="CAF5128682.1"/>
    </source>
</evidence>
<comment type="caution">
    <text evidence="1">The sequence shown here is derived from an EMBL/GenBank/DDBJ whole genome shotgun (WGS) entry which is preliminary data.</text>
</comment>
<dbReference type="AlphaFoldDB" id="A0A821WC50"/>
<dbReference type="EMBL" id="CAJOBR010083586">
    <property type="protein sequence ID" value="CAF5128682.1"/>
    <property type="molecule type" value="Genomic_DNA"/>
</dbReference>